<keyword evidence="1" id="KW-0732">Signal</keyword>
<feature type="chain" id="PRO_5034436188" evidence="1">
    <location>
        <begin position="34"/>
        <end position="969"/>
    </location>
</feature>
<dbReference type="NCBIfam" id="NF045850">
    <property type="entry name" value="ABC_Mplas_LP"/>
    <property type="match status" value="1"/>
</dbReference>
<evidence type="ECO:0000256" key="1">
    <source>
        <dbReference type="SAM" id="SignalP"/>
    </source>
</evidence>
<feature type="signal peptide" evidence="1">
    <location>
        <begin position="1"/>
        <end position="33"/>
    </location>
</feature>
<dbReference type="Proteomes" id="UP000076372">
    <property type="component" value="Chromosome"/>
</dbReference>
<dbReference type="AlphaFoldDB" id="A0A8D4D9X6"/>
<name>A0A8D4D9X6_MYCBV</name>
<protein>
    <submittedName>
        <fullName evidence="2">Oligopeptide ABC transporter</fullName>
    </submittedName>
</protein>
<organism evidence="2 3">
    <name type="scientific">Mycoplasmopsis bovis</name>
    <name type="common">Mycoplasma bovis</name>
    <dbReference type="NCBI Taxonomy" id="28903"/>
    <lineage>
        <taxon>Bacteria</taxon>
        <taxon>Bacillati</taxon>
        <taxon>Mycoplasmatota</taxon>
        <taxon>Mycoplasmoidales</taxon>
        <taxon>Metamycoplasmataceae</taxon>
        <taxon>Mycoplasmopsis</taxon>
    </lineage>
</organism>
<evidence type="ECO:0000313" key="2">
    <source>
        <dbReference type="EMBL" id="AMW25441.1"/>
    </source>
</evidence>
<proteinExistence type="predicted"/>
<dbReference type="EMBL" id="CP007590">
    <property type="protein sequence ID" value="AMW25441.1"/>
    <property type="molecule type" value="Genomic_DNA"/>
</dbReference>
<sequence>MYIKERNNMPTKRNKLFLYLGTSAVGLATPLVAARCQNEEYQELDYKKWTNVLDGKPESLWNLELESKGYESGESKVQNDLIAQGILRAPAPGNRPAVSEYSFDGSVSYGSWQSSALESAQGILIRKEALFSPIVIKTIQGQFVNARPSVWRYKLELGSKVIVTDNNGKTHEFDNDLVNEFPAADSETVNHKGKSIATFKNPIYQATSTDAKSINSKQFQEVLKKAKKLQFEVVKGQKWINNKGEATKYEVVAKDFYYSWLRTTGRNVEQREKLLSESTDSQYKNGQKSDEIDKFINQKWLTPNSNFFTKSSKYSNEYVYQFLSIDSSKFYKEELFIEGDKLTFNPLTEGKQGSFDLLFEHIATSQDFSAAPSQLLEEHDQDPDKVPVKPLRPQVEKTTTDEYRKILNGTKGSLASKIGLYWYGFHEDDVLTAGRYYYAGWNPSNREETYKLNPHYRKENPKDPIAKWKESRRIKEYRTWYQGDSLNENIFKTAVKNDFLRGKLAFAPQSLLDKKDLDLFSNRQRDYGASFIRENNPTTSPYQFLTSYIPYSQKHTNETKFNFNEHFAKLAFGASLKEIREGGKPTNLKDKLGGTAVAFRTLINSAINWEYLAKYISNDKKTAWVSLIAPNTAIQASDQNGKIVQPAEFADKFNEQFFVDAQGNKVATVTPKENKDKSTVQSDAERFKSAKFKEIQAEVKKILDKYYKDNNLNADKDKVEWTLINRNVGSFNPPLLEQLVRWIPDLYMALDPRLSATYKKFDAREEWVSAIASHTSYANFASIRYDTNNIGAGYDGLGLSSLRVILVLINSDAELQNSLRKSFPQLVKVADEFVKFMNDSKNQFKWSVDFKHWKDVESKYWDDLNDDPSVYKWNESEKKLERNADTSTKWTHLSAASAEFFVKYANSLPLEDNIALSNELSNYYGRVPEPAFLINKDQFIISFLSPSLSRPYTGTDALWFADFVIRDNK</sequence>
<reference evidence="2 3" key="1">
    <citation type="submission" date="2014-04" db="EMBL/GenBank/DDBJ databases">
        <title>Complete genome sequence of Mycoplasma bovis attenuated strain P150.</title>
        <authorList>
            <person name="Qi J."/>
            <person name="Guo A."/>
        </authorList>
    </citation>
    <scope>NUCLEOTIDE SEQUENCE [LARGE SCALE GENOMIC DNA]</scope>
    <source>
        <strain evidence="2 3">HB0801-P150</strain>
    </source>
</reference>
<evidence type="ECO:0000313" key="3">
    <source>
        <dbReference type="Proteomes" id="UP000076372"/>
    </source>
</evidence>
<gene>
    <name evidence="2" type="ORF">BC94_0092</name>
</gene>
<accession>A0A8D4D9X6</accession>